<sequence>MLTTFLPLHSDAARPSAAVGGARTAPAPGLRARRGTPSDDLVRSLFGPWVATVEELVARDIAAFTTRRLARP</sequence>
<name>A0ABR9DR57_9MICO</name>
<gene>
    <name evidence="2" type="ORF">IGS67_08845</name>
</gene>
<feature type="region of interest" description="Disordered" evidence="1">
    <location>
        <begin position="1"/>
        <end position="37"/>
    </location>
</feature>
<dbReference type="Proteomes" id="UP000642107">
    <property type="component" value="Unassembled WGS sequence"/>
</dbReference>
<organism evidence="2 3">
    <name type="scientific">Flavimobilis rhizosphaerae</name>
    <dbReference type="NCBI Taxonomy" id="2775421"/>
    <lineage>
        <taxon>Bacteria</taxon>
        <taxon>Bacillati</taxon>
        <taxon>Actinomycetota</taxon>
        <taxon>Actinomycetes</taxon>
        <taxon>Micrococcales</taxon>
        <taxon>Jonesiaceae</taxon>
        <taxon>Flavimobilis</taxon>
    </lineage>
</organism>
<evidence type="ECO:0000313" key="2">
    <source>
        <dbReference type="EMBL" id="MBD9699593.1"/>
    </source>
</evidence>
<reference evidence="2 3" key="1">
    <citation type="submission" date="2020-09" db="EMBL/GenBank/DDBJ databases">
        <title>Flavimobilis rhizosphaerae sp. nov., isolated from rhizosphere soil of Spartina alterniflora.</title>
        <authorList>
            <person name="Hanqin C."/>
        </authorList>
    </citation>
    <scope>NUCLEOTIDE SEQUENCE [LARGE SCALE GENOMIC DNA]</scope>
    <source>
        <strain evidence="2 3">GY 10621</strain>
    </source>
</reference>
<accession>A0ABR9DR57</accession>
<evidence type="ECO:0000313" key="3">
    <source>
        <dbReference type="Proteomes" id="UP000642107"/>
    </source>
</evidence>
<protein>
    <submittedName>
        <fullName evidence="2">Uncharacterized protein</fullName>
    </submittedName>
</protein>
<proteinExistence type="predicted"/>
<dbReference type="EMBL" id="JACZDF010000004">
    <property type="protein sequence ID" value="MBD9699593.1"/>
    <property type="molecule type" value="Genomic_DNA"/>
</dbReference>
<comment type="caution">
    <text evidence="2">The sequence shown here is derived from an EMBL/GenBank/DDBJ whole genome shotgun (WGS) entry which is preliminary data.</text>
</comment>
<evidence type="ECO:0000256" key="1">
    <source>
        <dbReference type="SAM" id="MobiDB-lite"/>
    </source>
</evidence>
<keyword evidence="3" id="KW-1185">Reference proteome</keyword>
<dbReference type="RefSeq" id="WP_192279810.1">
    <property type="nucleotide sequence ID" value="NZ_JACZDF010000004.1"/>
</dbReference>